<keyword evidence="3" id="KW-0223">Dioxygenase</keyword>
<dbReference type="GO" id="GO:0031418">
    <property type="term" value="F:L-ascorbic acid binding"/>
    <property type="evidence" value="ECO:0007669"/>
    <property type="project" value="InterPro"/>
</dbReference>
<dbReference type="InterPro" id="IPR005123">
    <property type="entry name" value="Oxoglu/Fe-dep_dioxygenase_dom"/>
</dbReference>
<evidence type="ECO:0000256" key="4">
    <source>
        <dbReference type="ARBA" id="ARBA00023002"/>
    </source>
</evidence>
<evidence type="ECO:0000256" key="5">
    <source>
        <dbReference type="ARBA" id="ARBA00023004"/>
    </source>
</evidence>
<dbReference type="Proteomes" id="UP001431209">
    <property type="component" value="Unassembled WGS sequence"/>
</dbReference>
<keyword evidence="2" id="KW-0479">Metal-binding</keyword>
<dbReference type="InterPro" id="IPR045054">
    <property type="entry name" value="P4HA-like"/>
</dbReference>
<dbReference type="AlphaFoldDB" id="A0AAW2YML3"/>
<sequence length="209" mass="23575">MPKVPKQKQTAWPTIGHKDELGIVELLPNKQIIVCTKFFTLEECKKMIELSEGMNYEQTERGPPKRGYAFRDNDRILVNNQKFADHVWEAGLKDAINDADAVGLNPNIRFYKYSEGQQFGAHIDESVVVDENVSKYTVLIYLSGGTDGSNLKGGDLVFYKGRKKVVASIKPEAGLLVIHEHGDRCLQHEALSVLKGVKYVFRTDIMYAK</sequence>
<gene>
    <name evidence="7" type="ORF">AKO1_008527</name>
</gene>
<accession>A0AAW2YML3</accession>
<proteinExistence type="predicted"/>
<dbReference type="GO" id="GO:0004656">
    <property type="term" value="F:procollagen-proline 4-dioxygenase activity"/>
    <property type="evidence" value="ECO:0007669"/>
    <property type="project" value="TreeGrafter"/>
</dbReference>
<name>A0AAW2YML3_9EUKA</name>
<reference evidence="7 8" key="1">
    <citation type="submission" date="2024-03" db="EMBL/GenBank/DDBJ databases">
        <title>The Acrasis kona genome and developmental transcriptomes reveal deep origins of eukaryotic multicellular pathways.</title>
        <authorList>
            <person name="Sheikh S."/>
            <person name="Fu C.-J."/>
            <person name="Brown M.W."/>
            <person name="Baldauf S.L."/>
        </authorList>
    </citation>
    <scope>NUCLEOTIDE SEQUENCE [LARGE SCALE GENOMIC DNA]</scope>
    <source>
        <strain evidence="7 8">ATCC MYA-3509</strain>
    </source>
</reference>
<dbReference type="Pfam" id="PF13640">
    <property type="entry name" value="2OG-FeII_Oxy_3"/>
    <property type="match status" value="1"/>
</dbReference>
<dbReference type="GO" id="GO:0005783">
    <property type="term" value="C:endoplasmic reticulum"/>
    <property type="evidence" value="ECO:0007669"/>
    <property type="project" value="TreeGrafter"/>
</dbReference>
<evidence type="ECO:0000313" key="8">
    <source>
        <dbReference type="Proteomes" id="UP001431209"/>
    </source>
</evidence>
<dbReference type="PANTHER" id="PTHR10869">
    <property type="entry name" value="PROLYL 4-HYDROXYLASE ALPHA SUBUNIT"/>
    <property type="match status" value="1"/>
</dbReference>
<dbReference type="PROSITE" id="PS51471">
    <property type="entry name" value="FE2OG_OXY"/>
    <property type="match status" value="1"/>
</dbReference>
<keyword evidence="4" id="KW-0560">Oxidoreductase</keyword>
<evidence type="ECO:0000259" key="6">
    <source>
        <dbReference type="PROSITE" id="PS51471"/>
    </source>
</evidence>
<dbReference type="GO" id="GO:0005506">
    <property type="term" value="F:iron ion binding"/>
    <property type="evidence" value="ECO:0007669"/>
    <property type="project" value="InterPro"/>
</dbReference>
<dbReference type="InterPro" id="IPR044862">
    <property type="entry name" value="Pro_4_hyd_alph_FE2OG_OXY"/>
</dbReference>
<protein>
    <recommendedName>
        <fullName evidence="6">Fe2OG dioxygenase domain-containing protein</fullName>
    </recommendedName>
</protein>
<feature type="domain" description="Fe2OG dioxygenase" evidence="6">
    <location>
        <begin position="103"/>
        <end position="207"/>
    </location>
</feature>
<evidence type="ECO:0000256" key="3">
    <source>
        <dbReference type="ARBA" id="ARBA00022964"/>
    </source>
</evidence>
<dbReference type="Gene3D" id="2.60.120.620">
    <property type="entry name" value="q2cbj1_9rhob like domain"/>
    <property type="match status" value="1"/>
</dbReference>
<comment type="cofactor">
    <cofactor evidence="1">
        <name>L-ascorbate</name>
        <dbReference type="ChEBI" id="CHEBI:38290"/>
    </cofactor>
</comment>
<evidence type="ECO:0000256" key="2">
    <source>
        <dbReference type="ARBA" id="ARBA00022723"/>
    </source>
</evidence>
<dbReference type="InterPro" id="IPR006620">
    <property type="entry name" value="Pro_4_hyd_alph"/>
</dbReference>
<evidence type="ECO:0000313" key="7">
    <source>
        <dbReference type="EMBL" id="KAL0478284.1"/>
    </source>
</evidence>
<dbReference type="PANTHER" id="PTHR10869:SF236">
    <property type="entry name" value="PROLYL 4-HYDROXYLASE ALPHA SUBUNIT DOMAIN-CONTAINING PROTEIN"/>
    <property type="match status" value="1"/>
</dbReference>
<dbReference type="SMART" id="SM00702">
    <property type="entry name" value="P4Hc"/>
    <property type="match status" value="1"/>
</dbReference>
<keyword evidence="8" id="KW-1185">Reference proteome</keyword>
<keyword evidence="5" id="KW-0408">Iron</keyword>
<organism evidence="7 8">
    <name type="scientific">Acrasis kona</name>
    <dbReference type="NCBI Taxonomy" id="1008807"/>
    <lineage>
        <taxon>Eukaryota</taxon>
        <taxon>Discoba</taxon>
        <taxon>Heterolobosea</taxon>
        <taxon>Tetramitia</taxon>
        <taxon>Eutetramitia</taxon>
        <taxon>Acrasidae</taxon>
        <taxon>Acrasis</taxon>
    </lineage>
</organism>
<comment type="caution">
    <text evidence="7">The sequence shown here is derived from an EMBL/GenBank/DDBJ whole genome shotgun (WGS) entry which is preliminary data.</text>
</comment>
<evidence type="ECO:0000256" key="1">
    <source>
        <dbReference type="ARBA" id="ARBA00001961"/>
    </source>
</evidence>
<dbReference type="EMBL" id="JAOPGA020000356">
    <property type="protein sequence ID" value="KAL0478284.1"/>
    <property type="molecule type" value="Genomic_DNA"/>
</dbReference>